<evidence type="ECO:0000256" key="1">
    <source>
        <dbReference type="SAM" id="MobiDB-lite"/>
    </source>
</evidence>
<evidence type="ECO:0000313" key="2">
    <source>
        <dbReference type="EMBL" id="DAD71757.1"/>
    </source>
</evidence>
<feature type="compositionally biased region" description="Basic and acidic residues" evidence="1">
    <location>
        <begin position="75"/>
        <end position="84"/>
    </location>
</feature>
<proteinExistence type="predicted"/>
<feature type="compositionally biased region" description="Basic residues" evidence="1">
    <location>
        <begin position="85"/>
        <end position="95"/>
    </location>
</feature>
<organism evidence="2">
    <name type="scientific">Siphoviridae sp. cto6l14</name>
    <dbReference type="NCBI Taxonomy" id="2827590"/>
    <lineage>
        <taxon>Viruses</taxon>
        <taxon>Duplodnaviria</taxon>
        <taxon>Heunggongvirae</taxon>
        <taxon>Uroviricota</taxon>
        <taxon>Caudoviricetes</taxon>
    </lineage>
</organism>
<protein>
    <submittedName>
        <fullName evidence="2">Uncharacterized protein</fullName>
    </submittedName>
</protein>
<sequence>MGGRGSSSGISDKGKKYGTEYHTVYQSGNIKFIKINEGAVTAPIETLTKGRVYVTLDNKDNPKFISYYDKSNKRTKQIDLDRPHKGVVPHTHHGYLHNENDTAKGFSNLTTEEKQMVDLINKIWNNRGNGS</sequence>
<name>A0A8S5LNY2_9CAUD</name>
<feature type="region of interest" description="Disordered" evidence="1">
    <location>
        <begin position="75"/>
        <end position="100"/>
    </location>
</feature>
<accession>A0A8S5LNY2</accession>
<dbReference type="EMBL" id="BK015887">
    <property type="protein sequence ID" value="DAD71757.1"/>
    <property type="molecule type" value="Genomic_DNA"/>
</dbReference>
<reference evidence="2" key="1">
    <citation type="journal article" date="2021" name="Proc. Natl. Acad. Sci. U.S.A.">
        <title>A Catalog of Tens of Thousands of Viruses from Human Metagenomes Reveals Hidden Associations with Chronic Diseases.</title>
        <authorList>
            <person name="Tisza M.J."/>
            <person name="Buck C.B."/>
        </authorList>
    </citation>
    <scope>NUCLEOTIDE SEQUENCE</scope>
    <source>
        <strain evidence="2">Cto6l14</strain>
    </source>
</reference>